<dbReference type="InterPro" id="IPR010024">
    <property type="entry name" value="CHP16711"/>
</dbReference>
<name>A0A1G8FSH0_ANETH</name>
<dbReference type="Gene3D" id="2.30.30.290">
    <property type="entry name" value="YopX-like domains"/>
    <property type="match status" value="1"/>
</dbReference>
<organism evidence="2 3">
    <name type="scientific">Aneurinibacillus thermoaerophilus</name>
    <dbReference type="NCBI Taxonomy" id="143495"/>
    <lineage>
        <taxon>Bacteria</taxon>
        <taxon>Bacillati</taxon>
        <taxon>Bacillota</taxon>
        <taxon>Bacilli</taxon>
        <taxon>Bacillales</taxon>
        <taxon>Paenibacillaceae</taxon>
        <taxon>Aneurinibacillus group</taxon>
        <taxon>Aneurinibacillus</taxon>
    </lineage>
</organism>
<dbReference type="Pfam" id="PF09643">
    <property type="entry name" value="YopX"/>
    <property type="match status" value="1"/>
</dbReference>
<protein>
    <submittedName>
        <fullName evidence="2">Phage uncharacterized protein TIGR01671</fullName>
    </submittedName>
</protein>
<dbReference type="SUPFAM" id="SSF159006">
    <property type="entry name" value="YopX-like"/>
    <property type="match status" value="1"/>
</dbReference>
<gene>
    <name evidence="2" type="ORF">SAMN04489735_10822</name>
</gene>
<dbReference type="Gene3D" id="3.30.1490.160">
    <property type="entry name" value="ctc02137 like domains"/>
    <property type="match status" value="1"/>
</dbReference>
<dbReference type="Proteomes" id="UP000198956">
    <property type="component" value="Unassembled WGS sequence"/>
</dbReference>
<proteinExistence type="predicted"/>
<accession>A0A1G8FSH0</accession>
<dbReference type="RefSeq" id="WP_091261609.1">
    <property type="nucleotide sequence ID" value="NZ_FNDE01000082.1"/>
</dbReference>
<reference evidence="2 3" key="1">
    <citation type="submission" date="2016-10" db="EMBL/GenBank/DDBJ databases">
        <authorList>
            <person name="de Groot N.N."/>
        </authorList>
    </citation>
    <scope>NUCLEOTIDE SEQUENCE [LARGE SCALE GENOMIC DNA]</scope>
    <source>
        <strain evidence="2 3">L 420-91</strain>
    </source>
</reference>
<dbReference type="OrthoDB" id="1809393at2"/>
<sequence length="145" mass="17245">MRELKFRAWDEEKKRMLYSTESYDYGNTEFRFIDGELCVVRYRCGWNNFPIAEKAKGIKGMMQYTGLKDKNGKEIYEGDILSWREHVRMYGTDLNKWVTEKVPVRFDDTGAMFLCGDDFLFKYNEKAEVIGNIYENPELLEVEKV</sequence>
<evidence type="ECO:0000259" key="1">
    <source>
        <dbReference type="Pfam" id="PF09643"/>
    </source>
</evidence>
<feature type="domain" description="YopX protein" evidence="1">
    <location>
        <begin position="5"/>
        <end position="141"/>
    </location>
</feature>
<dbReference type="NCBIfam" id="TIGR01671">
    <property type="entry name" value="phage_TIGR01671"/>
    <property type="match status" value="1"/>
</dbReference>
<dbReference type="InterPro" id="IPR023385">
    <property type="entry name" value="YopX-like_C"/>
</dbReference>
<evidence type="ECO:0000313" key="3">
    <source>
        <dbReference type="Proteomes" id="UP000198956"/>
    </source>
</evidence>
<dbReference type="EMBL" id="FNDE01000082">
    <property type="protein sequence ID" value="SDH85099.1"/>
    <property type="molecule type" value="Genomic_DNA"/>
</dbReference>
<evidence type="ECO:0000313" key="2">
    <source>
        <dbReference type="EMBL" id="SDH85099.1"/>
    </source>
</evidence>
<dbReference type="AlphaFoldDB" id="A0A1G8FSH0"/>
<dbReference type="InterPro" id="IPR019096">
    <property type="entry name" value="YopX_protein"/>
</dbReference>